<evidence type="ECO:0000256" key="1">
    <source>
        <dbReference type="SAM" id="Phobius"/>
    </source>
</evidence>
<dbReference type="Proteomes" id="UP000180194">
    <property type="component" value="Unassembled WGS sequence"/>
</dbReference>
<feature type="transmembrane region" description="Helical" evidence="1">
    <location>
        <begin position="190"/>
        <end position="209"/>
    </location>
</feature>
<organism evidence="2 3">
    <name type="scientific">Cytobacillus oceanisediminis</name>
    <dbReference type="NCBI Taxonomy" id="665099"/>
    <lineage>
        <taxon>Bacteria</taxon>
        <taxon>Bacillati</taxon>
        <taxon>Bacillota</taxon>
        <taxon>Bacilli</taxon>
        <taxon>Bacillales</taxon>
        <taxon>Bacillaceae</taxon>
        <taxon>Cytobacillus</taxon>
    </lineage>
</organism>
<evidence type="ECO:0000313" key="2">
    <source>
        <dbReference type="EMBL" id="OHX49945.1"/>
    </source>
</evidence>
<keyword evidence="1" id="KW-0472">Membrane</keyword>
<accession>A0ABX3CXT7</accession>
<name>A0ABX3CXT7_9BACI</name>
<protein>
    <submittedName>
        <fullName evidence="2">Uncharacterized protein</fullName>
    </submittedName>
</protein>
<evidence type="ECO:0000313" key="3">
    <source>
        <dbReference type="Proteomes" id="UP000180194"/>
    </source>
</evidence>
<proteinExistence type="predicted"/>
<dbReference type="RefSeq" id="WP_071156270.1">
    <property type="nucleotide sequence ID" value="NZ_MBRJ01000008.1"/>
</dbReference>
<dbReference type="EMBL" id="MBRJ01000008">
    <property type="protein sequence ID" value="OHX49945.1"/>
    <property type="molecule type" value="Genomic_DNA"/>
</dbReference>
<keyword evidence="1" id="KW-0812">Transmembrane</keyword>
<comment type="caution">
    <text evidence="2">The sequence shown here is derived from an EMBL/GenBank/DDBJ whole genome shotgun (WGS) entry which is preliminary data.</text>
</comment>
<gene>
    <name evidence="2" type="ORF">BBV17_10645</name>
</gene>
<sequence length="286" mass="33106">MKRQITRRRAYLHRHTENKEEEVQFNWLDTGLLIGILTALGYFVAYSYQKGYLLFYGITEVFLNQITIVNVIISISVIGTALFAAVTAYDGFKRIIPESQNSIVQIFSKSFAPYLFIALITAPFTIQNIKIVIFILIGLLCMFYIMPIFTHWKVKGYLNKLSKQVEHEENSRITFESISRAWRVFPSSRIFSIIAVFLLLPHISSLFGYKTAETAEHYFIFKNQQGKDYVVIDKIGDNFIVAPIDLTKQEIKKQYQVIDQKSDLENPLVFEKVEFKNGIKVISVEK</sequence>
<feature type="transmembrane region" description="Helical" evidence="1">
    <location>
        <begin position="27"/>
        <end position="48"/>
    </location>
</feature>
<feature type="transmembrane region" description="Helical" evidence="1">
    <location>
        <begin position="132"/>
        <end position="152"/>
    </location>
</feature>
<keyword evidence="1" id="KW-1133">Transmembrane helix</keyword>
<keyword evidence="3" id="KW-1185">Reference proteome</keyword>
<reference evidence="2 3" key="1">
    <citation type="submission" date="2016-07" db="EMBL/GenBank/DDBJ databases">
        <title>Bacillus oceanisediminis whole genome.</title>
        <authorList>
            <person name="Pal Y."/>
            <person name="Verma A."/>
            <person name="Mual P."/>
            <person name="Srinivasan K."/>
        </authorList>
    </citation>
    <scope>NUCLEOTIDE SEQUENCE [LARGE SCALE GENOMIC DNA]</scope>
    <source>
        <strain evidence="2 3">Bhandara28</strain>
    </source>
</reference>
<feature type="transmembrane region" description="Helical" evidence="1">
    <location>
        <begin position="68"/>
        <end position="89"/>
    </location>
</feature>